<dbReference type="Pfam" id="PF13185">
    <property type="entry name" value="GAF_2"/>
    <property type="match status" value="1"/>
</dbReference>
<proteinExistence type="predicted"/>
<protein>
    <submittedName>
        <fullName evidence="3">Sensor domain-containing diguanylate cyclase</fullName>
        <ecNumber evidence="3">2.7.7.65</ecNumber>
    </submittedName>
</protein>
<keyword evidence="3" id="KW-0548">Nucleotidyltransferase</keyword>
<keyword evidence="4" id="KW-1185">Reference proteome</keyword>
<dbReference type="Proteomes" id="UP001597506">
    <property type="component" value="Unassembled WGS sequence"/>
</dbReference>
<feature type="transmembrane region" description="Helical" evidence="1">
    <location>
        <begin position="203"/>
        <end position="222"/>
    </location>
</feature>
<organism evidence="3 4">
    <name type="scientific">Bacillus seohaeanensis</name>
    <dbReference type="NCBI Taxonomy" id="284580"/>
    <lineage>
        <taxon>Bacteria</taxon>
        <taxon>Bacillati</taxon>
        <taxon>Bacillota</taxon>
        <taxon>Bacilli</taxon>
        <taxon>Bacillales</taxon>
        <taxon>Bacillaceae</taxon>
        <taxon>Bacillus</taxon>
    </lineage>
</organism>
<keyword evidence="3" id="KW-0808">Transferase</keyword>
<reference evidence="4" key="1">
    <citation type="journal article" date="2019" name="Int. J. Syst. Evol. Microbiol.">
        <title>The Global Catalogue of Microorganisms (GCM) 10K type strain sequencing project: providing services to taxonomists for standard genome sequencing and annotation.</title>
        <authorList>
            <consortium name="The Broad Institute Genomics Platform"/>
            <consortium name="The Broad Institute Genome Sequencing Center for Infectious Disease"/>
            <person name="Wu L."/>
            <person name="Ma J."/>
        </authorList>
    </citation>
    <scope>NUCLEOTIDE SEQUENCE [LARGE SCALE GENOMIC DNA]</scope>
    <source>
        <strain evidence="4">KCTC 3913</strain>
    </source>
</reference>
<feature type="transmembrane region" description="Helical" evidence="1">
    <location>
        <begin position="108"/>
        <end position="135"/>
    </location>
</feature>
<dbReference type="InterPro" id="IPR029787">
    <property type="entry name" value="Nucleotide_cyclase"/>
</dbReference>
<gene>
    <name evidence="3" type="ORF">ACFSUL_11935</name>
</gene>
<dbReference type="InterPro" id="IPR003018">
    <property type="entry name" value="GAF"/>
</dbReference>
<dbReference type="CDD" id="cd01949">
    <property type="entry name" value="GGDEF"/>
    <property type="match status" value="1"/>
</dbReference>
<sequence length="567" mass="64253">MDIVTKYKRLLWILWVCIVPAGVYCIYQFFPPENIEGELWNIVALFILASIVPLIPITINGTTIFFIQWVTLVGFIKYGLFVEVLLFQISIIPVLIRMKIGKKDGYRLPLSSTMFFLVSLFSGFCFYLVGGIIGYQSISSLIVPILVYQIASILSNQLLLMLFYKPLNRKFTYLDFSWDFISNLVMLPQSLTLFYLTYELGPIATVLIGIPFISVSIILRLYNSSEKVNKYLQKAGEFGRQLAESLQVSEVLDLFLQKISKILPVEYAYILDVKDDELVLLRRIEKGERKSNDLPSMKRNRGICGSVWSSGKPVMYGSKTEWKGTTEGYMPEGVESILCVPIIRSQKVRGVLFLASSKKAAYEKFQLMIVDILCSYFGVAIENARHHEQTKHNSERCALTKLYNYRYFESLLTLECNHLNIGKRECLSLIMLDIDHFKRINDEYGHQSGNEILIQLANRLTNCICSSGTVARYGGEEFVILLPDVTKNEAFEVAEGIRKTIANTPFIVHSDLDKKRRTLEVGITASIGVATAPGDADDTLALIRHADRALYTGAKQAGRNRVAEYVK</sequence>
<feature type="transmembrane region" description="Helical" evidence="1">
    <location>
        <begin position="141"/>
        <end position="164"/>
    </location>
</feature>
<dbReference type="PANTHER" id="PTHR45138:SF9">
    <property type="entry name" value="DIGUANYLATE CYCLASE DGCM-RELATED"/>
    <property type="match status" value="1"/>
</dbReference>
<dbReference type="InterPro" id="IPR043128">
    <property type="entry name" value="Rev_trsase/Diguanyl_cyclase"/>
</dbReference>
<dbReference type="PROSITE" id="PS50887">
    <property type="entry name" value="GGDEF"/>
    <property type="match status" value="1"/>
</dbReference>
<feature type="transmembrane region" description="Helical" evidence="1">
    <location>
        <begin position="42"/>
        <end position="69"/>
    </location>
</feature>
<feature type="transmembrane region" description="Helical" evidence="1">
    <location>
        <begin position="12"/>
        <end position="30"/>
    </location>
</feature>
<dbReference type="SMART" id="SM00065">
    <property type="entry name" value="GAF"/>
    <property type="match status" value="1"/>
</dbReference>
<evidence type="ECO:0000313" key="4">
    <source>
        <dbReference type="Proteomes" id="UP001597506"/>
    </source>
</evidence>
<evidence type="ECO:0000313" key="3">
    <source>
        <dbReference type="EMBL" id="MFD2681455.1"/>
    </source>
</evidence>
<feature type="transmembrane region" description="Helical" evidence="1">
    <location>
        <begin position="75"/>
        <end position="96"/>
    </location>
</feature>
<dbReference type="Gene3D" id="3.30.450.40">
    <property type="match status" value="1"/>
</dbReference>
<dbReference type="SMART" id="SM00267">
    <property type="entry name" value="GGDEF"/>
    <property type="match status" value="1"/>
</dbReference>
<dbReference type="GO" id="GO:0052621">
    <property type="term" value="F:diguanylate cyclase activity"/>
    <property type="evidence" value="ECO:0007669"/>
    <property type="project" value="UniProtKB-EC"/>
</dbReference>
<evidence type="ECO:0000256" key="1">
    <source>
        <dbReference type="SAM" id="Phobius"/>
    </source>
</evidence>
<keyword evidence="1" id="KW-0472">Membrane</keyword>
<dbReference type="EC" id="2.7.7.65" evidence="3"/>
<dbReference type="SUPFAM" id="SSF55781">
    <property type="entry name" value="GAF domain-like"/>
    <property type="match status" value="1"/>
</dbReference>
<dbReference type="InterPro" id="IPR050469">
    <property type="entry name" value="Diguanylate_Cyclase"/>
</dbReference>
<keyword evidence="1" id="KW-0812">Transmembrane</keyword>
<dbReference type="Gene3D" id="3.30.70.270">
    <property type="match status" value="1"/>
</dbReference>
<dbReference type="InterPro" id="IPR029016">
    <property type="entry name" value="GAF-like_dom_sf"/>
</dbReference>
<feature type="domain" description="GGDEF" evidence="2">
    <location>
        <begin position="425"/>
        <end position="567"/>
    </location>
</feature>
<accession>A0ABW5RRY6</accession>
<evidence type="ECO:0000259" key="2">
    <source>
        <dbReference type="PROSITE" id="PS50887"/>
    </source>
</evidence>
<dbReference type="RefSeq" id="WP_377935685.1">
    <property type="nucleotide sequence ID" value="NZ_JBHUMF010000030.1"/>
</dbReference>
<dbReference type="SUPFAM" id="SSF55073">
    <property type="entry name" value="Nucleotide cyclase"/>
    <property type="match status" value="1"/>
</dbReference>
<dbReference type="Pfam" id="PF00990">
    <property type="entry name" value="GGDEF"/>
    <property type="match status" value="1"/>
</dbReference>
<comment type="caution">
    <text evidence="3">The sequence shown here is derived from an EMBL/GenBank/DDBJ whole genome shotgun (WGS) entry which is preliminary data.</text>
</comment>
<dbReference type="EMBL" id="JBHUMF010000030">
    <property type="protein sequence ID" value="MFD2681455.1"/>
    <property type="molecule type" value="Genomic_DNA"/>
</dbReference>
<dbReference type="InterPro" id="IPR000160">
    <property type="entry name" value="GGDEF_dom"/>
</dbReference>
<dbReference type="NCBIfam" id="TIGR00254">
    <property type="entry name" value="GGDEF"/>
    <property type="match status" value="1"/>
</dbReference>
<name>A0ABW5RRY6_9BACI</name>
<dbReference type="PANTHER" id="PTHR45138">
    <property type="entry name" value="REGULATORY COMPONENTS OF SENSORY TRANSDUCTION SYSTEM"/>
    <property type="match status" value="1"/>
</dbReference>
<keyword evidence="1" id="KW-1133">Transmembrane helix</keyword>